<accession>Q7RSU8</accession>
<dbReference type="EMBL" id="AABL01000072">
    <property type="protein sequence ID" value="EAA22117.1"/>
    <property type="molecule type" value="Genomic_DNA"/>
</dbReference>
<dbReference type="AlphaFoldDB" id="Q7RSU8"/>
<dbReference type="InParanoid" id="Q7RSU8"/>
<dbReference type="PaxDb" id="73239-Q7RSU8"/>
<dbReference type="Proteomes" id="UP000008553">
    <property type="component" value="Unassembled WGS sequence"/>
</dbReference>
<keyword evidence="2" id="KW-1185">Reference proteome</keyword>
<organism evidence="1 2">
    <name type="scientific">Plasmodium yoelii yoelii</name>
    <dbReference type="NCBI Taxonomy" id="73239"/>
    <lineage>
        <taxon>Eukaryota</taxon>
        <taxon>Sar</taxon>
        <taxon>Alveolata</taxon>
        <taxon>Apicomplexa</taxon>
        <taxon>Aconoidasida</taxon>
        <taxon>Haemosporida</taxon>
        <taxon>Plasmodiidae</taxon>
        <taxon>Plasmodium</taxon>
        <taxon>Plasmodium (Vinckeia)</taxon>
    </lineage>
</organism>
<sequence length="35" mass="4258">MNNKAKEDIIEEENLRKMRLNNLLRLSENTIEEQK</sequence>
<name>Q7RSU8_PLAYO</name>
<evidence type="ECO:0000313" key="2">
    <source>
        <dbReference type="Proteomes" id="UP000008553"/>
    </source>
</evidence>
<reference evidence="1 2" key="1">
    <citation type="journal article" date="2002" name="Nature">
        <title>Genome sequence and comparative analysis of the model rodent malaria parasite Plasmodium yoelii yoelii.</title>
        <authorList>
            <person name="Carlton J.M."/>
            <person name="Angiuoli S.V."/>
            <person name="Suh B.B."/>
            <person name="Kooij T.W."/>
            <person name="Pertea M."/>
            <person name="Silva J.C."/>
            <person name="Ermolaeva M.D."/>
            <person name="Allen J.E."/>
            <person name="Selengut J.D."/>
            <person name="Koo H.L."/>
            <person name="Peterson J.D."/>
            <person name="Pop M."/>
            <person name="Kosack D.S."/>
            <person name="Shumway M.F."/>
            <person name="Bidwell S.L."/>
            <person name="Shallom S.J."/>
            <person name="van Aken S.E."/>
            <person name="Riedmuller S.B."/>
            <person name="Feldblyum T.V."/>
            <person name="Cho J.K."/>
            <person name="Quackenbush J."/>
            <person name="Sedegah M."/>
            <person name="Shoaibi A."/>
            <person name="Cummings L.M."/>
            <person name="Florens L."/>
            <person name="Yates J.R."/>
            <person name="Raine J.D."/>
            <person name="Sinden R.E."/>
            <person name="Harris M.A."/>
            <person name="Cunningham D.A."/>
            <person name="Preiser P.R."/>
            <person name="Bergman L.W."/>
            <person name="Vaidya A.B."/>
            <person name="van Lin L.H."/>
            <person name="Janse C.J."/>
            <person name="Waters A.P."/>
            <person name="Smith H.O."/>
            <person name="White O.R."/>
            <person name="Salzberg S.L."/>
            <person name="Venter J.C."/>
            <person name="Fraser C.M."/>
            <person name="Hoffman S.L."/>
            <person name="Gardner M.J."/>
            <person name="Carucci D.J."/>
        </authorList>
    </citation>
    <scope>NUCLEOTIDE SEQUENCE [LARGE SCALE GENOMIC DNA]</scope>
    <source>
        <strain evidence="1 2">17XNL</strain>
    </source>
</reference>
<protein>
    <submittedName>
        <fullName evidence="1">Uncharacterized protein</fullName>
    </submittedName>
</protein>
<comment type="caution">
    <text evidence="1">The sequence shown here is derived from an EMBL/GenBank/DDBJ whole genome shotgun (WGS) entry which is preliminary data.</text>
</comment>
<evidence type="ECO:0000313" key="1">
    <source>
        <dbReference type="EMBL" id="EAA22117.1"/>
    </source>
</evidence>
<gene>
    <name evidence="1" type="ORF">PY00255</name>
</gene>
<proteinExistence type="predicted"/>